<feature type="transmembrane region" description="Helical" evidence="1">
    <location>
        <begin position="25"/>
        <end position="48"/>
    </location>
</feature>
<dbReference type="RefSeq" id="WP_003331947.1">
    <property type="nucleotide sequence ID" value="NZ_AJLR01000115.1"/>
</dbReference>
<dbReference type="Proteomes" id="UP000006315">
    <property type="component" value="Unassembled WGS sequence"/>
</dbReference>
<evidence type="ECO:0000256" key="1">
    <source>
        <dbReference type="SAM" id="Phobius"/>
    </source>
</evidence>
<dbReference type="EMBL" id="AJLR01000115">
    <property type="protein sequence ID" value="EKN64639.1"/>
    <property type="molecule type" value="Genomic_DNA"/>
</dbReference>
<evidence type="ECO:0000313" key="2">
    <source>
        <dbReference type="EMBL" id="EKN64639.1"/>
    </source>
</evidence>
<dbReference type="GeneID" id="89470818"/>
<gene>
    <name evidence="2" type="ORF">BAZO_12839</name>
</gene>
<proteinExistence type="predicted"/>
<keyword evidence="1" id="KW-0812">Transmembrane</keyword>
<evidence type="ECO:0000313" key="3">
    <source>
        <dbReference type="Proteomes" id="UP000006315"/>
    </source>
</evidence>
<dbReference type="AlphaFoldDB" id="K6D8K9"/>
<reference evidence="2 3" key="1">
    <citation type="journal article" date="2012" name="Front. Microbiol.">
        <title>Redundancy and modularity in membrane-associated dissimilatory nitrate reduction in Bacillus.</title>
        <authorList>
            <person name="Heylen K."/>
            <person name="Keltjens J."/>
        </authorList>
    </citation>
    <scope>NUCLEOTIDE SEQUENCE [LARGE SCALE GENOMIC DNA]</scope>
    <source>
        <strain evidence="2 3">LMG 9581</strain>
    </source>
</reference>
<protein>
    <submittedName>
        <fullName evidence="2">Uncharacterized protein</fullName>
    </submittedName>
</protein>
<organism evidence="2 3">
    <name type="scientific">Schinkia azotoformans LMG 9581</name>
    <dbReference type="NCBI Taxonomy" id="1131731"/>
    <lineage>
        <taxon>Bacteria</taxon>
        <taxon>Bacillati</taxon>
        <taxon>Bacillota</taxon>
        <taxon>Bacilli</taxon>
        <taxon>Bacillales</taxon>
        <taxon>Bacillaceae</taxon>
        <taxon>Calidifontibacillus/Schinkia group</taxon>
        <taxon>Schinkia</taxon>
    </lineage>
</organism>
<name>K6D8K9_SCHAZ</name>
<keyword evidence="1" id="KW-0472">Membrane</keyword>
<dbReference type="PATRIC" id="fig|1131731.3.peg.2629"/>
<dbReference type="STRING" id="1131731.BAZO_12839"/>
<sequence length="201" mass="23732">MRYVNTFVISLISFFVLDFFQVDNVFIVGTVMVLILVGVMLPLLYTVLLETDIDKIEKFLLKNKRNPNFYIVYAMANRLDEDVRDLTEKLLKKYKSPSRQAHYKIAEALYFKNFSVIRSQVEQIKNPSYQSYYQAIVLLEDGDINGANNAIEKISSKWMKNALLAERKKSLTTYWMLKAMRRRQYCIQKDCKDICYIKLMK</sequence>
<accession>K6D8K9</accession>
<keyword evidence="1" id="KW-1133">Transmembrane helix</keyword>
<comment type="caution">
    <text evidence="2">The sequence shown here is derived from an EMBL/GenBank/DDBJ whole genome shotgun (WGS) entry which is preliminary data.</text>
</comment>
<keyword evidence="3" id="KW-1185">Reference proteome</keyword>